<protein>
    <submittedName>
        <fullName evidence="8">Cobalt ECF transporter T component CbiQ</fullName>
    </submittedName>
</protein>
<dbReference type="CDD" id="cd16914">
    <property type="entry name" value="EcfT"/>
    <property type="match status" value="1"/>
</dbReference>
<evidence type="ECO:0000256" key="6">
    <source>
        <dbReference type="ARBA" id="ARBA00023136"/>
    </source>
</evidence>
<keyword evidence="5 7" id="KW-1133">Transmembrane helix</keyword>
<dbReference type="OrthoDB" id="7688456at2"/>
<evidence type="ECO:0000256" key="4">
    <source>
        <dbReference type="ARBA" id="ARBA00022692"/>
    </source>
</evidence>
<keyword evidence="6 7" id="KW-0472">Membrane</keyword>
<comment type="subcellular location">
    <subcellularLocation>
        <location evidence="1">Cell membrane</location>
        <topology evidence="1">Multi-pass membrane protein</topology>
    </subcellularLocation>
</comment>
<comment type="similarity">
    <text evidence="2">Belongs to the CbiQ family.</text>
</comment>
<dbReference type="PANTHER" id="PTHR43723">
    <property type="entry name" value="COBALT TRANSPORT PROTEIN CBIQ"/>
    <property type="match status" value="1"/>
</dbReference>
<dbReference type="InterPro" id="IPR012809">
    <property type="entry name" value="ECF_CbiQ"/>
</dbReference>
<evidence type="ECO:0000256" key="5">
    <source>
        <dbReference type="ARBA" id="ARBA00022989"/>
    </source>
</evidence>
<dbReference type="GO" id="GO:0043190">
    <property type="term" value="C:ATP-binding cassette (ABC) transporter complex"/>
    <property type="evidence" value="ECO:0007669"/>
    <property type="project" value="InterPro"/>
</dbReference>
<comment type="caution">
    <text evidence="8">The sequence shown here is derived from an EMBL/GenBank/DDBJ whole genome shotgun (WGS) entry which is preliminary data.</text>
</comment>
<evidence type="ECO:0000256" key="2">
    <source>
        <dbReference type="ARBA" id="ARBA00008564"/>
    </source>
</evidence>
<dbReference type="Pfam" id="PF02361">
    <property type="entry name" value="CbiQ"/>
    <property type="match status" value="1"/>
</dbReference>
<dbReference type="EMBL" id="PDZR01000029">
    <property type="protein sequence ID" value="PNG24547.1"/>
    <property type="molecule type" value="Genomic_DNA"/>
</dbReference>
<accession>A0A2J7TCQ8</accession>
<gene>
    <name evidence="8" type="primary">cbiQ</name>
    <name evidence="8" type="ORF">CR492_18005</name>
</gene>
<sequence length="243" mass="25077">MSMSPIDREAHLNRWRSKPLAEKALLALGMLVIALALKPAVAVLVASAMTAVTLVGARVSPRLWLGCMTAPLGFLAVGVVTLALRIDAQGIGLAPGGFVEAGALVARSIAGLTCMLFLALTTPASDLVGGLGRLGLPSEIVDLALLMYRFLFILGDSAAAMNAAQAARLGHATARQRVTSAGLIAANLLPRAIDRARRMEIALASRGWRGEMRVLADRSAATASGLAVISAAIASIALTGFFV</sequence>
<reference evidence="8 9" key="1">
    <citation type="submission" date="2017-10" db="EMBL/GenBank/DDBJ databases">
        <title>Genome announcement of Methylocella silvestris TVC from permafrost.</title>
        <authorList>
            <person name="Wang J."/>
            <person name="Geng K."/>
            <person name="Ul-Haque F."/>
            <person name="Crombie A.T."/>
            <person name="Street L.E."/>
            <person name="Wookey P.A."/>
            <person name="Murrell J.C."/>
            <person name="Pratscher J."/>
        </authorList>
    </citation>
    <scope>NUCLEOTIDE SEQUENCE [LARGE SCALE GENOMIC DNA]</scope>
    <source>
        <strain evidence="8 9">TVC</strain>
    </source>
</reference>
<dbReference type="NCBIfam" id="TIGR02454">
    <property type="entry name" value="ECF_T_CbiQ"/>
    <property type="match status" value="1"/>
</dbReference>
<dbReference type="AlphaFoldDB" id="A0A2J7TCQ8"/>
<dbReference type="InterPro" id="IPR052770">
    <property type="entry name" value="Cobalt_transport_CbiQ"/>
</dbReference>
<evidence type="ECO:0000256" key="1">
    <source>
        <dbReference type="ARBA" id="ARBA00004651"/>
    </source>
</evidence>
<dbReference type="GO" id="GO:0006824">
    <property type="term" value="P:cobalt ion transport"/>
    <property type="evidence" value="ECO:0007669"/>
    <property type="project" value="InterPro"/>
</dbReference>
<feature type="transmembrane region" description="Helical" evidence="7">
    <location>
        <begin position="98"/>
        <end position="120"/>
    </location>
</feature>
<feature type="transmembrane region" description="Helical" evidence="7">
    <location>
        <begin position="140"/>
        <end position="159"/>
    </location>
</feature>
<dbReference type="PANTHER" id="PTHR43723:SF1">
    <property type="entry name" value="COBALT TRANSPORT PROTEIN CBIQ"/>
    <property type="match status" value="1"/>
</dbReference>
<evidence type="ECO:0000256" key="3">
    <source>
        <dbReference type="ARBA" id="ARBA00022475"/>
    </source>
</evidence>
<dbReference type="Proteomes" id="UP000236286">
    <property type="component" value="Unassembled WGS sequence"/>
</dbReference>
<evidence type="ECO:0000313" key="8">
    <source>
        <dbReference type="EMBL" id="PNG24547.1"/>
    </source>
</evidence>
<organism evidence="8 9">
    <name type="scientific">Methylocella silvestris</name>
    <dbReference type="NCBI Taxonomy" id="199596"/>
    <lineage>
        <taxon>Bacteria</taxon>
        <taxon>Pseudomonadati</taxon>
        <taxon>Pseudomonadota</taxon>
        <taxon>Alphaproteobacteria</taxon>
        <taxon>Hyphomicrobiales</taxon>
        <taxon>Beijerinckiaceae</taxon>
        <taxon>Methylocella</taxon>
    </lineage>
</organism>
<evidence type="ECO:0000256" key="7">
    <source>
        <dbReference type="SAM" id="Phobius"/>
    </source>
</evidence>
<evidence type="ECO:0000313" key="9">
    <source>
        <dbReference type="Proteomes" id="UP000236286"/>
    </source>
</evidence>
<feature type="transmembrane region" description="Helical" evidence="7">
    <location>
        <begin position="219"/>
        <end position="242"/>
    </location>
</feature>
<name>A0A2J7TCQ8_METSI</name>
<feature type="transmembrane region" description="Helical" evidence="7">
    <location>
        <begin position="24"/>
        <end position="57"/>
    </location>
</feature>
<proteinExistence type="inferred from homology"/>
<keyword evidence="4 7" id="KW-0812">Transmembrane</keyword>
<keyword evidence="3" id="KW-1003">Cell membrane</keyword>
<dbReference type="InterPro" id="IPR003339">
    <property type="entry name" value="ABC/ECF_trnsptr_transmembrane"/>
</dbReference>
<feature type="transmembrane region" description="Helical" evidence="7">
    <location>
        <begin position="63"/>
        <end position="86"/>
    </location>
</feature>